<dbReference type="Proteomes" id="UP000004520">
    <property type="component" value="Unassembled WGS sequence"/>
</dbReference>
<protein>
    <submittedName>
        <fullName evidence="1">Uncharacterized protein</fullName>
    </submittedName>
</protein>
<organism evidence="1 2">
    <name type="scientific">Shigella flexneri K-227</name>
    <dbReference type="NCBI Taxonomy" id="766147"/>
    <lineage>
        <taxon>Bacteria</taxon>
        <taxon>Pseudomonadati</taxon>
        <taxon>Pseudomonadota</taxon>
        <taxon>Gammaproteobacteria</taxon>
        <taxon>Enterobacterales</taxon>
        <taxon>Enterobacteriaceae</taxon>
        <taxon>Shigella</taxon>
    </lineage>
</organism>
<evidence type="ECO:0000313" key="1">
    <source>
        <dbReference type="EMBL" id="EGK37022.1"/>
    </source>
</evidence>
<accession>F5NW69</accession>
<dbReference type="EMBL" id="AFGY01000031">
    <property type="protein sequence ID" value="EGK37022.1"/>
    <property type="molecule type" value="Genomic_DNA"/>
</dbReference>
<name>F5NW69_SHIFL</name>
<reference evidence="1 2" key="1">
    <citation type="submission" date="2011-04" db="EMBL/GenBank/DDBJ databases">
        <authorList>
            <person name="Rasko D."/>
            <person name="Redman J."/>
            <person name="Daugherty S.C."/>
            <person name="Tallon L."/>
            <person name="Sadzewicz L."/>
            <person name="Jones K."/>
            <person name="Santana-Cruz I."/>
            <person name="Liu X."/>
        </authorList>
    </citation>
    <scope>NUCLEOTIDE SEQUENCE [LARGE SCALE GENOMIC DNA]</scope>
    <source>
        <strain evidence="1 2">K-227</strain>
    </source>
</reference>
<evidence type="ECO:0000313" key="2">
    <source>
        <dbReference type="Proteomes" id="UP000004520"/>
    </source>
</evidence>
<comment type="caution">
    <text evidence="1">The sequence shown here is derived from an EMBL/GenBank/DDBJ whole genome shotgun (WGS) entry which is preliminary data.</text>
</comment>
<dbReference type="AlphaFoldDB" id="F5NW69"/>
<gene>
    <name evidence="1" type="ORF">SFK227_2382</name>
</gene>
<sequence length="62" mass="7276">MSWLISQCAHQCTDNKKTETDAIYDKVRSSYLLSCILKKTKMLGLFFMHHHLFLCLKKSPEL</sequence>
<proteinExistence type="predicted"/>